<feature type="chain" id="PRO_5047013076" evidence="5">
    <location>
        <begin position="19"/>
        <end position="410"/>
    </location>
</feature>
<keyword evidence="3" id="KW-1015">Disulfide bond</keyword>
<reference evidence="7 8" key="1">
    <citation type="submission" date="2020-09" db="EMBL/GenBank/DDBJ databases">
        <title>Genome sequences of type strains of Chitinophaga qingshengii and Chitinophaga varians.</title>
        <authorList>
            <person name="Kittiwongwattana C."/>
        </authorList>
    </citation>
    <scope>NUCLEOTIDE SEQUENCE [LARGE SCALE GENOMIC DNA]</scope>
    <source>
        <strain evidence="7 8">JCM 30026</strain>
    </source>
</reference>
<dbReference type="InterPro" id="IPR013766">
    <property type="entry name" value="Thioredoxin_domain"/>
</dbReference>
<dbReference type="PANTHER" id="PTHR45663:SF11">
    <property type="entry name" value="GEO12009P1"/>
    <property type="match status" value="1"/>
</dbReference>
<dbReference type="PANTHER" id="PTHR45663">
    <property type="entry name" value="GEO12009P1"/>
    <property type="match status" value="1"/>
</dbReference>
<dbReference type="PROSITE" id="PS51352">
    <property type="entry name" value="THIOREDOXIN_2"/>
    <property type="match status" value="1"/>
</dbReference>
<evidence type="ECO:0000256" key="1">
    <source>
        <dbReference type="ARBA" id="ARBA00022448"/>
    </source>
</evidence>
<feature type="domain" description="Thioredoxin" evidence="6">
    <location>
        <begin position="5"/>
        <end position="149"/>
    </location>
</feature>
<evidence type="ECO:0000256" key="5">
    <source>
        <dbReference type="SAM" id="SignalP"/>
    </source>
</evidence>
<dbReference type="Pfam" id="PF13098">
    <property type="entry name" value="Thioredoxin_2"/>
    <property type="match status" value="1"/>
</dbReference>
<dbReference type="RefSeq" id="WP_188092063.1">
    <property type="nucleotide sequence ID" value="NZ_JACVFC010000007.1"/>
</dbReference>
<evidence type="ECO:0000313" key="8">
    <source>
        <dbReference type="Proteomes" id="UP000659124"/>
    </source>
</evidence>
<keyword evidence="8" id="KW-1185">Reference proteome</keyword>
<evidence type="ECO:0000313" key="7">
    <source>
        <dbReference type="EMBL" id="MBC9934970.1"/>
    </source>
</evidence>
<dbReference type="InterPro" id="IPR012336">
    <property type="entry name" value="Thioredoxin-like_fold"/>
</dbReference>
<dbReference type="SUPFAM" id="SSF52833">
    <property type="entry name" value="Thioredoxin-like"/>
    <property type="match status" value="1"/>
</dbReference>
<evidence type="ECO:0000256" key="2">
    <source>
        <dbReference type="ARBA" id="ARBA00022982"/>
    </source>
</evidence>
<organism evidence="7 8">
    <name type="scientific">Chitinophaga qingshengii</name>
    <dbReference type="NCBI Taxonomy" id="1569794"/>
    <lineage>
        <taxon>Bacteria</taxon>
        <taxon>Pseudomonadati</taxon>
        <taxon>Bacteroidota</taxon>
        <taxon>Chitinophagia</taxon>
        <taxon>Chitinophagales</taxon>
        <taxon>Chitinophagaceae</taxon>
        <taxon>Chitinophaga</taxon>
    </lineage>
</organism>
<keyword evidence="1" id="KW-0813">Transport</keyword>
<evidence type="ECO:0000256" key="3">
    <source>
        <dbReference type="ARBA" id="ARBA00023157"/>
    </source>
</evidence>
<dbReference type="EMBL" id="JACVFC010000007">
    <property type="protein sequence ID" value="MBC9934970.1"/>
    <property type="molecule type" value="Genomic_DNA"/>
</dbReference>
<dbReference type="Gene3D" id="3.40.30.10">
    <property type="entry name" value="Glutaredoxin"/>
    <property type="match status" value="1"/>
</dbReference>
<evidence type="ECO:0000259" key="6">
    <source>
        <dbReference type="PROSITE" id="PS51352"/>
    </source>
</evidence>
<keyword evidence="4" id="KW-0676">Redox-active center</keyword>
<sequence length="410" mass="46968">MIKKLLLLASWLPFAAMAQEKGMHFEHGSTWAEIKAKAKAENKYIFVDCFTTWCGPCKYMSANVFPQEKVGEFMNAKYLNVKVQMDQTPKDDEEVKKWYDDAQKIAKDYSVRAYPTFLVFSPDGTIVDRQIGGGEADQFIERFTASLDPNQQYYPQLEKYKNGQKDTAFLRKLAYLARDKYDEKNASEVAKAYLAQQKDLYTPGNIDFVGKFTNSSKDPGFDMFLHHGDKINKVLGPGTAEAKIMDIAGREEVFPALRTKDDSAPDWAALEKKVKAKYPSVAEELILKTKIQYFSYKNDGDNAVASIVAYMKKYGHKADPQALNEYAWTIFEKCNDLKCIEQALEWSKRSFKDNEMPAFMDTYANLLYKAGKKADALAWEEKAMNKANGDEKKNYETTLEKMKKGEKYWN</sequence>
<keyword evidence="2" id="KW-0249">Electron transport</keyword>
<feature type="signal peptide" evidence="5">
    <location>
        <begin position="1"/>
        <end position="18"/>
    </location>
</feature>
<dbReference type="InterPro" id="IPR017937">
    <property type="entry name" value="Thioredoxin_CS"/>
</dbReference>
<dbReference type="InterPro" id="IPR036249">
    <property type="entry name" value="Thioredoxin-like_sf"/>
</dbReference>
<name>A0ABR7TWW1_9BACT</name>
<evidence type="ECO:0000256" key="4">
    <source>
        <dbReference type="ARBA" id="ARBA00023284"/>
    </source>
</evidence>
<dbReference type="CDD" id="cd02947">
    <property type="entry name" value="TRX_family"/>
    <property type="match status" value="1"/>
</dbReference>
<gene>
    <name evidence="7" type="ORF">ICL07_31625</name>
</gene>
<keyword evidence="5" id="KW-0732">Signal</keyword>
<protein>
    <submittedName>
        <fullName evidence="7">Thioredoxin fold domain-containing protein</fullName>
    </submittedName>
</protein>
<dbReference type="Proteomes" id="UP000659124">
    <property type="component" value="Unassembled WGS sequence"/>
</dbReference>
<comment type="caution">
    <text evidence="7">The sequence shown here is derived from an EMBL/GenBank/DDBJ whole genome shotgun (WGS) entry which is preliminary data.</text>
</comment>
<dbReference type="PROSITE" id="PS00194">
    <property type="entry name" value="THIOREDOXIN_1"/>
    <property type="match status" value="1"/>
</dbReference>
<accession>A0ABR7TWW1</accession>
<proteinExistence type="predicted"/>